<feature type="region of interest" description="Disordered" evidence="2">
    <location>
        <begin position="1"/>
        <end position="22"/>
    </location>
</feature>
<accession>A0A381QNS3</accession>
<feature type="domain" description="Ferrous iron transporter FeoA-like" evidence="3">
    <location>
        <begin position="172"/>
        <end position="245"/>
    </location>
</feature>
<dbReference type="InterPro" id="IPR022689">
    <property type="entry name" value="Iron_dep_repressor"/>
</dbReference>
<dbReference type="SUPFAM" id="SSF46785">
    <property type="entry name" value="Winged helix' DNA-binding domain"/>
    <property type="match status" value="1"/>
</dbReference>
<dbReference type="InterPro" id="IPR008988">
    <property type="entry name" value="Transcriptional_repressor_C"/>
</dbReference>
<dbReference type="EMBL" id="UINC01001428">
    <property type="protein sequence ID" value="SUZ80478.1"/>
    <property type="molecule type" value="Genomic_DNA"/>
</dbReference>
<dbReference type="AlphaFoldDB" id="A0A381QNS3"/>
<dbReference type="InterPro" id="IPR007167">
    <property type="entry name" value="Fe-transptr_FeoA-like"/>
</dbReference>
<dbReference type="GO" id="GO:0046983">
    <property type="term" value="F:protein dimerization activity"/>
    <property type="evidence" value="ECO:0007669"/>
    <property type="project" value="InterPro"/>
</dbReference>
<dbReference type="InterPro" id="IPR038157">
    <property type="entry name" value="FeoA_core_dom"/>
</dbReference>
<evidence type="ECO:0000259" key="3">
    <source>
        <dbReference type="SMART" id="SM00899"/>
    </source>
</evidence>
<dbReference type="InterPro" id="IPR036421">
    <property type="entry name" value="Fe_dep_repressor_sf"/>
</dbReference>
<dbReference type="PANTHER" id="PTHR33238:SF10">
    <property type="entry name" value="IRON-DEPENDENT REPRESSOR IDER"/>
    <property type="match status" value="1"/>
</dbReference>
<dbReference type="InterPro" id="IPR001367">
    <property type="entry name" value="Fe_dep_repressor"/>
</dbReference>
<dbReference type="SUPFAM" id="SSF47979">
    <property type="entry name" value="Iron-dependent repressor protein, dimerization domain"/>
    <property type="match status" value="1"/>
</dbReference>
<gene>
    <name evidence="4" type="ORF">METZ01_LOCUS33332</name>
</gene>
<dbReference type="SMART" id="SM00899">
    <property type="entry name" value="FeoA"/>
    <property type="match status" value="1"/>
</dbReference>
<dbReference type="PANTHER" id="PTHR33238">
    <property type="entry name" value="IRON (METAL) DEPENDENT REPRESSOR, DTXR FAMILY"/>
    <property type="match status" value="1"/>
</dbReference>
<dbReference type="InterPro" id="IPR050536">
    <property type="entry name" value="DtxR_MntR_Metal-Reg"/>
</dbReference>
<dbReference type="GO" id="GO:0003700">
    <property type="term" value="F:DNA-binding transcription factor activity"/>
    <property type="evidence" value="ECO:0007669"/>
    <property type="project" value="InterPro"/>
</dbReference>
<dbReference type="SUPFAM" id="SSF50037">
    <property type="entry name" value="C-terminal domain of transcriptional repressors"/>
    <property type="match status" value="1"/>
</dbReference>
<dbReference type="InterPro" id="IPR036388">
    <property type="entry name" value="WH-like_DNA-bd_sf"/>
</dbReference>
<dbReference type="Pfam" id="PF02742">
    <property type="entry name" value="Fe_dep_repr_C"/>
    <property type="match status" value="1"/>
</dbReference>
<name>A0A381QNS3_9ZZZZ</name>
<keyword evidence="1" id="KW-0408">Iron</keyword>
<dbReference type="InterPro" id="IPR036390">
    <property type="entry name" value="WH_DNA-bd_sf"/>
</dbReference>
<sequence length="253" mass="27915">MAPPRKQTGNGHGDLGDSDPRLSPGTENYLLCLYKLWEDNETPTITQLTDTLRQLPETEGLGTSVPSVAGMIRRMQRQTLVDVGPDKRIRLTKQGLEGGEDIARRHRLAEWLVVKLLGMELHQAHNEAHRLEHGMSQDFQEKLVERLGHPKRSPYGRPIPGTGEPKMPADALTLDTAQPGESYVVDRVPEEDSQLLKFLADSMIVPEQPITVAEATPYLGVMEVATKQDKVSIGYNVASQIVVRPNGVADSAD</sequence>
<evidence type="ECO:0000256" key="2">
    <source>
        <dbReference type="SAM" id="MobiDB-lite"/>
    </source>
</evidence>
<evidence type="ECO:0000313" key="4">
    <source>
        <dbReference type="EMBL" id="SUZ80478.1"/>
    </source>
</evidence>
<organism evidence="4">
    <name type="scientific">marine metagenome</name>
    <dbReference type="NCBI Taxonomy" id="408172"/>
    <lineage>
        <taxon>unclassified sequences</taxon>
        <taxon>metagenomes</taxon>
        <taxon>ecological metagenomes</taxon>
    </lineage>
</organism>
<proteinExistence type="predicted"/>
<dbReference type="Gene3D" id="1.10.10.10">
    <property type="entry name" value="Winged helix-like DNA-binding domain superfamily/Winged helix DNA-binding domain"/>
    <property type="match status" value="1"/>
</dbReference>
<dbReference type="GO" id="GO:0046914">
    <property type="term" value="F:transition metal ion binding"/>
    <property type="evidence" value="ECO:0007669"/>
    <property type="project" value="InterPro"/>
</dbReference>
<protein>
    <recommendedName>
        <fullName evidence="3">Ferrous iron transporter FeoA-like domain-containing protein</fullName>
    </recommendedName>
</protein>
<dbReference type="GO" id="GO:0045892">
    <property type="term" value="P:negative regulation of DNA-templated transcription"/>
    <property type="evidence" value="ECO:0007669"/>
    <property type="project" value="TreeGrafter"/>
</dbReference>
<evidence type="ECO:0000256" key="1">
    <source>
        <dbReference type="ARBA" id="ARBA00023004"/>
    </source>
</evidence>
<dbReference type="SMART" id="SM00529">
    <property type="entry name" value="HTH_DTXR"/>
    <property type="match status" value="1"/>
</dbReference>
<dbReference type="Pfam" id="PF04023">
    <property type="entry name" value="FeoA"/>
    <property type="match status" value="1"/>
</dbReference>
<reference evidence="4" key="1">
    <citation type="submission" date="2018-05" db="EMBL/GenBank/DDBJ databases">
        <authorList>
            <person name="Lanie J.A."/>
            <person name="Ng W.-L."/>
            <person name="Kazmierczak K.M."/>
            <person name="Andrzejewski T.M."/>
            <person name="Davidsen T.M."/>
            <person name="Wayne K.J."/>
            <person name="Tettelin H."/>
            <person name="Glass J.I."/>
            <person name="Rusch D."/>
            <person name="Podicherti R."/>
            <person name="Tsui H.-C.T."/>
            <person name="Winkler M.E."/>
        </authorList>
    </citation>
    <scope>NUCLEOTIDE SEQUENCE</scope>
</reference>
<dbReference type="Gene3D" id="2.30.30.90">
    <property type="match status" value="1"/>
</dbReference>